<accession>A0A813MCF9</accession>
<comment type="caution">
    <text evidence="1">The sequence shown here is derived from an EMBL/GenBank/DDBJ whole genome shotgun (WGS) entry which is preliminary data.</text>
</comment>
<organism evidence="1 3">
    <name type="scientific">Adineta steineri</name>
    <dbReference type="NCBI Taxonomy" id="433720"/>
    <lineage>
        <taxon>Eukaryota</taxon>
        <taxon>Metazoa</taxon>
        <taxon>Spiralia</taxon>
        <taxon>Gnathifera</taxon>
        <taxon>Rotifera</taxon>
        <taxon>Eurotatoria</taxon>
        <taxon>Bdelloidea</taxon>
        <taxon>Adinetida</taxon>
        <taxon>Adinetidae</taxon>
        <taxon>Adineta</taxon>
    </lineage>
</organism>
<dbReference type="Proteomes" id="UP000663868">
    <property type="component" value="Unassembled WGS sequence"/>
</dbReference>
<evidence type="ECO:0000313" key="1">
    <source>
        <dbReference type="EMBL" id="CAF0718166.1"/>
    </source>
</evidence>
<dbReference type="EMBL" id="CAJOBB010003183">
    <property type="protein sequence ID" value="CAF4025537.1"/>
    <property type="molecule type" value="Genomic_DNA"/>
</dbReference>
<protein>
    <submittedName>
        <fullName evidence="1">Uncharacterized protein</fullName>
    </submittedName>
</protein>
<reference evidence="1" key="1">
    <citation type="submission" date="2021-02" db="EMBL/GenBank/DDBJ databases">
        <authorList>
            <person name="Nowell W R."/>
        </authorList>
    </citation>
    <scope>NUCLEOTIDE SEQUENCE</scope>
</reference>
<sequence length="271" mass="30471">MSNHSSSQNTSFFQPDRVPFSHGQPSQFAQFTAAATQGYQPRPQIPATTTAAALVPRPIDTPPQSNKLFLPPDITVTAYLSQLDKRQYILPLPPQQFNLENVKGLRFASADSLMIEARDIYDEVAGTFQWEMCESQSERCIKFIQEKCANKRVFLVTSGGLGHTIIPAVHDLPQVYAIYIFCGTMEYHLPLQSKFSKVRVVCSHDDYYLIPQLAVDVAQANIDWGDALVAKGDRAKAKEKFEKALTNLEKYAKRPDPIMITQVKTKLEQCK</sequence>
<evidence type="ECO:0000313" key="3">
    <source>
        <dbReference type="Proteomes" id="UP000663860"/>
    </source>
</evidence>
<name>A0A813MCF9_9BILA</name>
<dbReference type="EMBL" id="CAJNOE010000007">
    <property type="protein sequence ID" value="CAF0718166.1"/>
    <property type="molecule type" value="Genomic_DNA"/>
</dbReference>
<gene>
    <name evidence="1" type="ORF">IZO911_LOCUS1507</name>
    <name evidence="2" type="ORF">KXQ929_LOCUS29951</name>
</gene>
<proteinExistence type="predicted"/>
<dbReference type="AlphaFoldDB" id="A0A813MCF9"/>
<evidence type="ECO:0000313" key="2">
    <source>
        <dbReference type="EMBL" id="CAF4025537.1"/>
    </source>
</evidence>
<dbReference type="Proteomes" id="UP000663860">
    <property type="component" value="Unassembled WGS sequence"/>
</dbReference>